<accession>A0A2G9T966</accession>
<dbReference type="EMBL" id="KZ395773">
    <property type="protein sequence ID" value="PIO54516.1"/>
    <property type="molecule type" value="Genomic_DNA"/>
</dbReference>
<name>A0A2G9T966_TELCI</name>
<evidence type="ECO:0000313" key="3">
    <source>
        <dbReference type="Proteomes" id="UP000230423"/>
    </source>
</evidence>
<dbReference type="InterPro" id="IPR009878">
    <property type="entry name" value="Phlebovirus_G2_fusion"/>
</dbReference>
<dbReference type="OrthoDB" id="5875705at2759"/>
<feature type="domain" description="Phlebovirus glycoprotein G2 fusion" evidence="1">
    <location>
        <begin position="1"/>
        <end position="85"/>
    </location>
</feature>
<protein>
    <recommendedName>
        <fullName evidence="1">Phlebovirus glycoprotein G2 fusion domain-containing protein</fullName>
    </recommendedName>
</protein>
<sequence>MGSCINDKCGSINASSLLPELEKGNHFPGNRAFVESCGGLGCDCLIPSSGCLFYRVYMEPVDNEIYEVFHCDRWNEFAEVELTHFERAK</sequence>
<keyword evidence="3" id="KW-1185">Reference proteome</keyword>
<dbReference type="Proteomes" id="UP000230423">
    <property type="component" value="Unassembled WGS sequence"/>
</dbReference>
<dbReference type="Pfam" id="PF07245">
    <property type="entry name" value="Phlebovirus_G2"/>
    <property type="match status" value="1"/>
</dbReference>
<organism evidence="2 3">
    <name type="scientific">Teladorsagia circumcincta</name>
    <name type="common">Brown stomach worm</name>
    <name type="synonym">Ostertagia circumcincta</name>
    <dbReference type="NCBI Taxonomy" id="45464"/>
    <lineage>
        <taxon>Eukaryota</taxon>
        <taxon>Metazoa</taxon>
        <taxon>Ecdysozoa</taxon>
        <taxon>Nematoda</taxon>
        <taxon>Chromadorea</taxon>
        <taxon>Rhabditida</taxon>
        <taxon>Rhabditina</taxon>
        <taxon>Rhabditomorpha</taxon>
        <taxon>Strongyloidea</taxon>
        <taxon>Trichostrongylidae</taxon>
        <taxon>Teladorsagia</taxon>
    </lineage>
</organism>
<reference evidence="2 3" key="1">
    <citation type="submission" date="2015-09" db="EMBL/GenBank/DDBJ databases">
        <title>Draft genome of the parasitic nematode Teladorsagia circumcincta isolate WARC Sus (inbred).</title>
        <authorList>
            <person name="Mitreva M."/>
        </authorList>
    </citation>
    <scope>NUCLEOTIDE SEQUENCE [LARGE SCALE GENOMIC DNA]</scope>
    <source>
        <strain evidence="2 3">S</strain>
    </source>
</reference>
<gene>
    <name evidence="2" type="ORF">TELCIR_24120</name>
</gene>
<proteinExistence type="predicted"/>
<dbReference type="AlphaFoldDB" id="A0A2G9T966"/>
<feature type="non-terminal residue" evidence="2">
    <location>
        <position position="89"/>
    </location>
</feature>
<evidence type="ECO:0000313" key="2">
    <source>
        <dbReference type="EMBL" id="PIO54516.1"/>
    </source>
</evidence>
<evidence type="ECO:0000259" key="1">
    <source>
        <dbReference type="Pfam" id="PF07245"/>
    </source>
</evidence>